<dbReference type="GO" id="GO:0016020">
    <property type="term" value="C:membrane"/>
    <property type="evidence" value="ECO:0007669"/>
    <property type="project" value="UniProtKB-SubCell"/>
</dbReference>
<protein>
    <submittedName>
        <fullName evidence="7">Rhomboid family intramembrane serine protease</fullName>
    </submittedName>
</protein>
<keyword evidence="7" id="KW-0378">Hydrolase</keyword>
<dbReference type="AlphaFoldDB" id="A0A5B1M3F6"/>
<dbReference type="SUPFAM" id="SSF144091">
    <property type="entry name" value="Rhomboid-like"/>
    <property type="match status" value="1"/>
</dbReference>
<evidence type="ECO:0000256" key="3">
    <source>
        <dbReference type="ARBA" id="ARBA00022989"/>
    </source>
</evidence>
<dbReference type="InterPro" id="IPR022764">
    <property type="entry name" value="Peptidase_S54_rhomboid_dom"/>
</dbReference>
<keyword evidence="7" id="KW-0645">Protease</keyword>
<feature type="transmembrane region" description="Helical" evidence="5">
    <location>
        <begin position="145"/>
        <end position="163"/>
    </location>
</feature>
<evidence type="ECO:0000256" key="2">
    <source>
        <dbReference type="ARBA" id="ARBA00022692"/>
    </source>
</evidence>
<evidence type="ECO:0000256" key="5">
    <source>
        <dbReference type="SAM" id="Phobius"/>
    </source>
</evidence>
<keyword evidence="8" id="KW-1185">Reference proteome</keyword>
<dbReference type="Pfam" id="PF01694">
    <property type="entry name" value="Rhomboid"/>
    <property type="match status" value="1"/>
</dbReference>
<keyword evidence="4 5" id="KW-0472">Membrane</keyword>
<accession>A0A5B1M3F6</accession>
<feature type="transmembrane region" description="Helical" evidence="5">
    <location>
        <begin position="13"/>
        <end position="34"/>
    </location>
</feature>
<dbReference type="Proteomes" id="UP000324351">
    <property type="component" value="Unassembled WGS sequence"/>
</dbReference>
<proteinExistence type="predicted"/>
<sequence>MGAVEIRGREVPAWQQAALGVVAFTALLWLIEVVDVAMSHRLDRYGVQPRSDEGLLGIVLAPFLHGGWDHVSANTGPVLVLGFLTLATGLLRGLAATAVVWTVGGVGVWLVAGSNTNHIGASGLIFGWIVYLAIRGVVNRKLWEIVLGVVVLFLYGGALWGVLPGQPGVSWEGHLFGAIAGGLAALLLTNDRLAGMSGAGARFRR</sequence>
<keyword evidence="2 5" id="KW-0812">Transmembrane</keyword>
<feature type="transmembrane region" description="Helical" evidence="5">
    <location>
        <begin position="175"/>
        <end position="195"/>
    </location>
</feature>
<reference evidence="7 8" key="2">
    <citation type="submission" date="2019-09" db="EMBL/GenBank/DDBJ databases">
        <authorList>
            <person name="Jin C."/>
        </authorList>
    </citation>
    <scope>NUCLEOTIDE SEQUENCE [LARGE SCALE GENOMIC DNA]</scope>
    <source>
        <strain evidence="7 8">BN140041</strain>
    </source>
</reference>
<feature type="transmembrane region" description="Helical" evidence="5">
    <location>
        <begin position="118"/>
        <end position="138"/>
    </location>
</feature>
<dbReference type="GO" id="GO:0004252">
    <property type="term" value="F:serine-type endopeptidase activity"/>
    <property type="evidence" value="ECO:0007669"/>
    <property type="project" value="InterPro"/>
</dbReference>
<dbReference type="InterPro" id="IPR035952">
    <property type="entry name" value="Rhomboid-like_sf"/>
</dbReference>
<feature type="transmembrane region" description="Helical" evidence="5">
    <location>
        <begin position="90"/>
        <end position="112"/>
    </location>
</feature>
<gene>
    <name evidence="7" type="ORF">F0U47_08140</name>
</gene>
<evidence type="ECO:0000313" key="8">
    <source>
        <dbReference type="Proteomes" id="UP000324351"/>
    </source>
</evidence>
<dbReference type="GO" id="GO:0006508">
    <property type="term" value="P:proteolysis"/>
    <property type="evidence" value="ECO:0007669"/>
    <property type="project" value="UniProtKB-KW"/>
</dbReference>
<dbReference type="EMBL" id="VUJW01000003">
    <property type="protein sequence ID" value="KAA1427433.1"/>
    <property type="molecule type" value="Genomic_DNA"/>
</dbReference>
<feature type="domain" description="Peptidase S54 rhomboid" evidence="6">
    <location>
        <begin position="56"/>
        <end position="188"/>
    </location>
</feature>
<dbReference type="Gene3D" id="1.20.1540.10">
    <property type="entry name" value="Rhomboid-like"/>
    <property type="match status" value="1"/>
</dbReference>
<evidence type="ECO:0000256" key="1">
    <source>
        <dbReference type="ARBA" id="ARBA00004141"/>
    </source>
</evidence>
<name>A0A5B1M3F6_9ACTN</name>
<evidence type="ECO:0000313" key="7">
    <source>
        <dbReference type="EMBL" id="KAA1427433.1"/>
    </source>
</evidence>
<evidence type="ECO:0000259" key="6">
    <source>
        <dbReference type="Pfam" id="PF01694"/>
    </source>
</evidence>
<keyword evidence="3 5" id="KW-1133">Transmembrane helix</keyword>
<comment type="caution">
    <text evidence="7">The sequence shown here is derived from an EMBL/GenBank/DDBJ whole genome shotgun (WGS) entry which is preliminary data.</text>
</comment>
<evidence type="ECO:0000256" key="4">
    <source>
        <dbReference type="ARBA" id="ARBA00023136"/>
    </source>
</evidence>
<reference evidence="7 8" key="1">
    <citation type="submission" date="2019-09" db="EMBL/GenBank/DDBJ databases">
        <title>Nocardioides panacisoli sp. nov., isolated from the soil of a ginseng field.</title>
        <authorList>
            <person name="Cho C."/>
        </authorList>
    </citation>
    <scope>NUCLEOTIDE SEQUENCE [LARGE SCALE GENOMIC DNA]</scope>
    <source>
        <strain evidence="7 8">BN140041</strain>
    </source>
</reference>
<comment type="subcellular location">
    <subcellularLocation>
        <location evidence="1">Membrane</location>
        <topology evidence="1">Multi-pass membrane protein</topology>
    </subcellularLocation>
</comment>
<organism evidence="7 8">
    <name type="scientific">Nocardioides antri</name>
    <dbReference type="NCBI Taxonomy" id="2607659"/>
    <lineage>
        <taxon>Bacteria</taxon>
        <taxon>Bacillati</taxon>
        <taxon>Actinomycetota</taxon>
        <taxon>Actinomycetes</taxon>
        <taxon>Propionibacteriales</taxon>
        <taxon>Nocardioidaceae</taxon>
        <taxon>Nocardioides</taxon>
    </lineage>
</organism>